<sequence>MFFTSINLDPYIYNLIYIFDINIKKFIIFDMGTLLTDYFCRTFYVPF</sequence>
<evidence type="ECO:0000313" key="1">
    <source>
        <dbReference type="EMBL" id="SPT69536.1"/>
    </source>
</evidence>
<dbReference type="Proteomes" id="UP000250086">
    <property type="component" value="Unassembled WGS sequence"/>
</dbReference>
<dbReference type="AlphaFoldDB" id="A0A2X0V8S4"/>
<protein>
    <submittedName>
        <fullName evidence="1">Uncharacterized protein</fullName>
    </submittedName>
</protein>
<organism evidence="1 2">
    <name type="scientific">Anaerobiospirillum thomasii</name>
    <dbReference type="NCBI Taxonomy" id="179995"/>
    <lineage>
        <taxon>Bacteria</taxon>
        <taxon>Pseudomonadati</taxon>
        <taxon>Pseudomonadota</taxon>
        <taxon>Gammaproteobacteria</taxon>
        <taxon>Aeromonadales</taxon>
        <taxon>Succinivibrionaceae</taxon>
        <taxon>Anaerobiospirillum</taxon>
    </lineage>
</organism>
<evidence type="ECO:0000313" key="2">
    <source>
        <dbReference type="Proteomes" id="UP000250086"/>
    </source>
</evidence>
<gene>
    <name evidence="1" type="ORF">NCTC13093_00913</name>
</gene>
<reference evidence="1 2" key="1">
    <citation type="submission" date="2018-06" db="EMBL/GenBank/DDBJ databases">
        <authorList>
            <consortium name="Pathogen Informatics"/>
            <person name="Doyle S."/>
        </authorList>
    </citation>
    <scope>NUCLEOTIDE SEQUENCE [LARGE SCALE GENOMIC DNA]</scope>
    <source>
        <strain evidence="1 2">NCTC13093</strain>
    </source>
</reference>
<proteinExistence type="predicted"/>
<accession>A0A2X0V8S4</accession>
<name>A0A2X0V8S4_9GAMM</name>
<dbReference type="EMBL" id="UAPV01000001">
    <property type="protein sequence ID" value="SPT69536.1"/>
    <property type="molecule type" value="Genomic_DNA"/>
</dbReference>
<keyword evidence="2" id="KW-1185">Reference proteome</keyword>